<evidence type="ECO:0000256" key="3">
    <source>
        <dbReference type="SAM" id="MobiDB-lite"/>
    </source>
</evidence>
<feature type="domain" description="Nudix hydrolase" evidence="4">
    <location>
        <begin position="68"/>
        <end position="202"/>
    </location>
</feature>
<dbReference type="GO" id="GO:0019693">
    <property type="term" value="P:ribose phosphate metabolic process"/>
    <property type="evidence" value="ECO:0007669"/>
    <property type="project" value="TreeGrafter"/>
</dbReference>
<name>A0A1I8G326_9PLAT</name>
<protein>
    <submittedName>
        <fullName evidence="6">Nudix hydrolase domain-containing protein</fullName>
    </submittedName>
</protein>
<sequence length="210" mass="23160">YYHFKLSHQQMSSEQESKSQTQKQPHIYSVDSETVRHSGKWLQFVERRYRHRDGHEIVYESVHRQTQRSGQAAAVIVVPRFGDSLVLVKQYRAPVDAWVLEFPAGLTDPGESAEAAALRELAEETGFSGSVVGQVSPRCAAECSISSADEVFVSVACQSRGAQASEADEDIEVVLVPAKQLLQTLDSMAREGCLICSRLQAFAVGLAFNT</sequence>
<dbReference type="InterPro" id="IPR020084">
    <property type="entry name" value="NUDIX_hydrolase_CS"/>
</dbReference>
<dbReference type="WBParaSite" id="maker-uti_cns_0000757-snap-gene-0.7-mRNA-1">
    <property type="protein sequence ID" value="maker-uti_cns_0000757-snap-gene-0.7-mRNA-1"/>
    <property type="gene ID" value="maker-uti_cns_0000757-snap-gene-0.7"/>
</dbReference>
<dbReference type="Gene3D" id="3.90.79.10">
    <property type="entry name" value="Nucleoside Triphosphate Pyrophosphohydrolase"/>
    <property type="match status" value="1"/>
</dbReference>
<dbReference type="AlphaFoldDB" id="A0A1I8G326"/>
<evidence type="ECO:0000256" key="1">
    <source>
        <dbReference type="ARBA" id="ARBA00022801"/>
    </source>
</evidence>
<dbReference type="PANTHER" id="PTHR11839:SF1">
    <property type="entry name" value="ADP-SUGAR PYROPHOSPHATASE"/>
    <property type="match status" value="1"/>
</dbReference>
<organism evidence="5 6">
    <name type="scientific">Macrostomum lignano</name>
    <dbReference type="NCBI Taxonomy" id="282301"/>
    <lineage>
        <taxon>Eukaryota</taxon>
        <taxon>Metazoa</taxon>
        <taxon>Spiralia</taxon>
        <taxon>Lophotrochozoa</taxon>
        <taxon>Platyhelminthes</taxon>
        <taxon>Rhabditophora</taxon>
        <taxon>Macrostomorpha</taxon>
        <taxon>Macrostomida</taxon>
        <taxon>Macrostomidae</taxon>
        <taxon>Macrostomum</taxon>
    </lineage>
</organism>
<evidence type="ECO:0000313" key="5">
    <source>
        <dbReference type="Proteomes" id="UP000095280"/>
    </source>
</evidence>
<feature type="region of interest" description="Disordered" evidence="3">
    <location>
        <begin position="6"/>
        <end position="30"/>
    </location>
</feature>
<keyword evidence="5" id="KW-1185">Reference proteome</keyword>
<comment type="similarity">
    <text evidence="2">Belongs to the Nudix hydrolase family.</text>
</comment>
<reference evidence="6" key="1">
    <citation type="submission" date="2016-11" db="UniProtKB">
        <authorList>
            <consortium name="WormBaseParasite"/>
        </authorList>
    </citation>
    <scope>IDENTIFICATION</scope>
</reference>
<dbReference type="PANTHER" id="PTHR11839">
    <property type="entry name" value="UDP/ADP-SUGAR PYROPHOSPHATASE"/>
    <property type="match status" value="1"/>
</dbReference>
<dbReference type="PROSITE" id="PS00893">
    <property type="entry name" value="NUDIX_BOX"/>
    <property type="match status" value="1"/>
</dbReference>
<keyword evidence="1 2" id="KW-0378">Hydrolase</keyword>
<dbReference type="PRINTS" id="PR00502">
    <property type="entry name" value="NUDIXFAMILY"/>
</dbReference>
<dbReference type="Pfam" id="PF00293">
    <property type="entry name" value="NUDIX"/>
    <property type="match status" value="1"/>
</dbReference>
<evidence type="ECO:0000256" key="2">
    <source>
        <dbReference type="RuleBase" id="RU003476"/>
    </source>
</evidence>
<dbReference type="PROSITE" id="PS51462">
    <property type="entry name" value="NUDIX"/>
    <property type="match status" value="1"/>
</dbReference>
<feature type="compositionally biased region" description="Low complexity" evidence="3">
    <location>
        <begin position="7"/>
        <end position="24"/>
    </location>
</feature>
<evidence type="ECO:0000259" key="4">
    <source>
        <dbReference type="PROSITE" id="PS51462"/>
    </source>
</evidence>
<dbReference type="InterPro" id="IPR000086">
    <property type="entry name" value="NUDIX_hydrolase_dom"/>
</dbReference>
<dbReference type="SUPFAM" id="SSF55811">
    <property type="entry name" value="Nudix"/>
    <property type="match status" value="1"/>
</dbReference>
<dbReference type="GO" id="GO:0016462">
    <property type="term" value="F:pyrophosphatase activity"/>
    <property type="evidence" value="ECO:0007669"/>
    <property type="project" value="UniProtKB-ARBA"/>
</dbReference>
<dbReference type="InterPro" id="IPR015797">
    <property type="entry name" value="NUDIX_hydrolase-like_dom_sf"/>
</dbReference>
<evidence type="ECO:0000313" key="6">
    <source>
        <dbReference type="WBParaSite" id="maker-uti_cns_0000757-snap-gene-0.7-mRNA-1"/>
    </source>
</evidence>
<accession>A0A1I8G326</accession>
<proteinExistence type="inferred from homology"/>
<dbReference type="Proteomes" id="UP000095280">
    <property type="component" value="Unplaced"/>
</dbReference>
<dbReference type="InterPro" id="IPR020476">
    <property type="entry name" value="Nudix_hydrolase"/>
</dbReference>
<dbReference type="GO" id="GO:0006753">
    <property type="term" value="P:nucleoside phosphate metabolic process"/>
    <property type="evidence" value="ECO:0007669"/>
    <property type="project" value="TreeGrafter"/>
</dbReference>